<dbReference type="Proteomes" id="UP000294746">
    <property type="component" value="Unassembled WGS sequence"/>
</dbReference>
<dbReference type="SMART" id="SM00331">
    <property type="entry name" value="PP2C_SIG"/>
    <property type="match status" value="1"/>
</dbReference>
<comment type="caution">
    <text evidence="2">The sequence shown here is derived from an EMBL/GenBank/DDBJ whole genome shotgun (WGS) entry which is preliminary data.</text>
</comment>
<dbReference type="PROSITE" id="PS51746">
    <property type="entry name" value="PPM_2"/>
    <property type="match status" value="1"/>
</dbReference>
<evidence type="ECO:0000313" key="2">
    <source>
        <dbReference type="EMBL" id="TCP69766.1"/>
    </source>
</evidence>
<feature type="domain" description="PPM-type phosphatase" evidence="1">
    <location>
        <begin position="2"/>
        <end position="242"/>
    </location>
</feature>
<dbReference type="NCBIfam" id="NF033484">
    <property type="entry name" value="Stp1_PP2C_phos"/>
    <property type="match status" value="1"/>
</dbReference>
<name>A0A4R2S298_9BACL</name>
<gene>
    <name evidence="2" type="ORF">EDD57_10682</name>
</gene>
<dbReference type="RefSeq" id="WP_131848102.1">
    <property type="nucleotide sequence ID" value="NZ_SLXV01000006.1"/>
</dbReference>
<dbReference type="GO" id="GO:0004722">
    <property type="term" value="F:protein serine/threonine phosphatase activity"/>
    <property type="evidence" value="ECO:0007669"/>
    <property type="project" value="InterPro"/>
</dbReference>
<organism evidence="2 3">
    <name type="scientific">Baia soyae</name>
    <dbReference type="NCBI Taxonomy" id="1544746"/>
    <lineage>
        <taxon>Bacteria</taxon>
        <taxon>Bacillati</taxon>
        <taxon>Bacillota</taxon>
        <taxon>Bacilli</taxon>
        <taxon>Bacillales</taxon>
        <taxon>Thermoactinomycetaceae</taxon>
        <taxon>Baia</taxon>
    </lineage>
</organism>
<keyword evidence="3" id="KW-1185">Reference proteome</keyword>
<dbReference type="InterPro" id="IPR001932">
    <property type="entry name" value="PPM-type_phosphatase-like_dom"/>
</dbReference>
<accession>A0A4R2S298</accession>
<dbReference type="PANTHER" id="PTHR47992">
    <property type="entry name" value="PROTEIN PHOSPHATASE"/>
    <property type="match status" value="1"/>
</dbReference>
<evidence type="ECO:0000259" key="1">
    <source>
        <dbReference type="PROSITE" id="PS51746"/>
    </source>
</evidence>
<dbReference type="OrthoDB" id="9801841at2"/>
<dbReference type="Gene3D" id="3.60.40.10">
    <property type="entry name" value="PPM-type phosphatase domain"/>
    <property type="match status" value="1"/>
</dbReference>
<proteinExistence type="predicted"/>
<protein>
    <submittedName>
        <fullName evidence="2">Protein phosphatase</fullName>
    </submittedName>
</protein>
<dbReference type="Pfam" id="PF13672">
    <property type="entry name" value="PP2C_2"/>
    <property type="match status" value="1"/>
</dbReference>
<dbReference type="SMART" id="SM00332">
    <property type="entry name" value="PP2Cc"/>
    <property type="match status" value="1"/>
</dbReference>
<dbReference type="AlphaFoldDB" id="A0A4R2S298"/>
<dbReference type="EMBL" id="SLXV01000006">
    <property type="protein sequence ID" value="TCP69766.1"/>
    <property type="molecule type" value="Genomic_DNA"/>
</dbReference>
<sequence>MEIAHRTNVGLVRDLNEDSAVLVRREDGSVLAIVADGMGGHQAGEIASQTTVKVIESTLQNGSSQVSTEERTNSILNAVGKANAEVFYLSQNNEQYQGMGTTVIAGIMDSSEVVLGHVGDSRAYMLHKGGLYQLTEDHTYVNLLHKYGQITTEEAKNHPQRNMVVRAIGTAEDVEVDLIHTPWNPDDMLLLCSDGLTDMVAEREIGLVLSSDITIEEKADELIQLAIQAGGKDNISVILLKNTEIF</sequence>
<dbReference type="CDD" id="cd00143">
    <property type="entry name" value="PP2Cc"/>
    <property type="match status" value="1"/>
</dbReference>
<reference evidence="2 3" key="1">
    <citation type="submission" date="2019-03" db="EMBL/GenBank/DDBJ databases">
        <title>Genomic Encyclopedia of Type Strains, Phase IV (KMG-IV): sequencing the most valuable type-strain genomes for metagenomic binning, comparative biology and taxonomic classification.</title>
        <authorList>
            <person name="Goeker M."/>
        </authorList>
    </citation>
    <scope>NUCLEOTIDE SEQUENCE [LARGE SCALE GENOMIC DNA]</scope>
    <source>
        <strain evidence="2 3">DSM 46831</strain>
    </source>
</reference>
<dbReference type="InterPro" id="IPR015655">
    <property type="entry name" value="PP2C"/>
</dbReference>
<evidence type="ECO:0000313" key="3">
    <source>
        <dbReference type="Proteomes" id="UP000294746"/>
    </source>
</evidence>
<dbReference type="SUPFAM" id="SSF81606">
    <property type="entry name" value="PP2C-like"/>
    <property type="match status" value="1"/>
</dbReference>
<dbReference type="InterPro" id="IPR036457">
    <property type="entry name" value="PPM-type-like_dom_sf"/>
</dbReference>